<dbReference type="EMBL" id="CP104064">
    <property type="protein sequence ID" value="WAH35655.1"/>
    <property type="molecule type" value="Genomic_DNA"/>
</dbReference>
<dbReference type="Pfam" id="PF00903">
    <property type="entry name" value="Glyoxalase"/>
    <property type="match status" value="1"/>
</dbReference>
<organism evidence="2 3">
    <name type="scientific">Alicyclobacillus dauci</name>
    <dbReference type="NCBI Taxonomy" id="1475485"/>
    <lineage>
        <taxon>Bacteria</taxon>
        <taxon>Bacillati</taxon>
        <taxon>Bacillota</taxon>
        <taxon>Bacilli</taxon>
        <taxon>Bacillales</taxon>
        <taxon>Alicyclobacillaceae</taxon>
        <taxon>Alicyclobacillus</taxon>
    </lineage>
</organism>
<feature type="domain" description="VOC" evidence="1">
    <location>
        <begin position="5"/>
        <end position="120"/>
    </location>
</feature>
<dbReference type="InterPro" id="IPR037523">
    <property type="entry name" value="VOC_core"/>
</dbReference>
<sequence>MEYLGLTFTEIPVSNFDRSRIFYEEILRFSVAHLDQVNQWCLYTIPGSQTAVAIYTDREMVFDSRSPTRLVMEVQDLDKMIEYLERYDIELESVRVHERENFRITGFVDLDGNQWRVWSKTE</sequence>
<gene>
    <name evidence="2" type="ORF">NZD86_15410</name>
</gene>
<dbReference type="Proteomes" id="UP001164803">
    <property type="component" value="Chromosome"/>
</dbReference>
<dbReference type="RefSeq" id="WP_268042938.1">
    <property type="nucleotide sequence ID" value="NZ_CP104064.1"/>
</dbReference>
<evidence type="ECO:0000259" key="1">
    <source>
        <dbReference type="PROSITE" id="PS51819"/>
    </source>
</evidence>
<reference evidence="2" key="1">
    <citation type="submission" date="2022-08" db="EMBL/GenBank/DDBJ databases">
        <title>Alicyclobacillus dauci DSM2870, complete genome.</title>
        <authorList>
            <person name="Wang Q."/>
            <person name="Cai R."/>
            <person name="Wang Z."/>
        </authorList>
    </citation>
    <scope>NUCLEOTIDE SEQUENCE</scope>
    <source>
        <strain evidence="2">DSM 28700</strain>
    </source>
</reference>
<proteinExistence type="predicted"/>
<dbReference type="InterPro" id="IPR004360">
    <property type="entry name" value="Glyas_Fos-R_dOase_dom"/>
</dbReference>
<keyword evidence="3" id="KW-1185">Reference proteome</keyword>
<protein>
    <recommendedName>
        <fullName evidence="1">VOC domain-containing protein</fullName>
    </recommendedName>
</protein>
<evidence type="ECO:0000313" key="2">
    <source>
        <dbReference type="EMBL" id="WAH35655.1"/>
    </source>
</evidence>
<dbReference type="Gene3D" id="3.10.180.10">
    <property type="entry name" value="2,3-Dihydroxybiphenyl 1,2-Dioxygenase, domain 1"/>
    <property type="match status" value="1"/>
</dbReference>
<evidence type="ECO:0000313" key="3">
    <source>
        <dbReference type="Proteomes" id="UP001164803"/>
    </source>
</evidence>
<accession>A0ABY6YYF9</accession>
<dbReference type="SUPFAM" id="SSF54593">
    <property type="entry name" value="Glyoxalase/Bleomycin resistance protein/Dihydroxybiphenyl dioxygenase"/>
    <property type="match status" value="1"/>
</dbReference>
<name>A0ABY6YYF9_9BACL</name>
<dbReference type="PROSITE" id="PS51819">
    <property type="entry name" value="VOC"/>
    <property type="match status" value="1"/>
</dbReference>
<dbReference type="InterPro" id="IPR029068">
    <property type="entry name" value="Glyas_Bleomycin-R_OHBP_Dase"/>
</dbReference>